<protein>
    <recommendedName>
        <fullName evidence="4">Methyltransferase type 11 domain-containing protein</fullName>
    </recommendedName>
</protein>
<comment type="caution">
    <text evidence="2">The sequence shown here is derived from an EMBL/GenBank/DDBJ whole genome shotgun (WGS) entry which is preliminary data.</text>
</comment>
<sequence length="227" mass="25621">MTKTPRPGEFRDAPSPDETTRQRTDPAEDESRSPRPSKELVRSYQLFREYFQPKTGVIYYPSCGYDTSATVAFPGSRVIYVDLDTHVVGELQGIGLEVHRADALEYKPDLPVDIAVLQNPQFGSEGVKQIMDSIKEGGYLFCNNYLRTAFEASANQNFELVAAIKTPNDNEPMQFDTNPSRDYLEPVGSPENKSEFVFPKAKKQASYFVFRRKIQSKNQADLVSSNN</sequence>
<evidence type="ECO:0000256" key="1">
    <source>
        <dbReference type="SAM" id="MobiDB-lite"/>
    </source>
</evidence>
<dbReference type="EMBL" id="MFEL01000004">
    <property type="protein sequence ID" value="OGE81805.1"/>
    <property type="molecule type" value="Genomic_DNA"/>
</dbReference>
<dbReference type="InterPro" id="IPR029063">
    <property type="entry name" value="SAM-dependent_MTases_sf"/>
</dbReference>
<name>A0A1F5NVV8_9BACT</name>
<accession>A0A1F5NVV8</accession>
<gene>
    <name evidence="2" type="ORF">A2720_00235</name>
</gene>
<evidence type="ECO:0000313" key="2">
    <source>
        <dbReference type="EMBL" id="OGE81805.1"/>
    </source>
</evidence>
<dbReference type="SUPFAM" id="SSF53335">
    <property type="entry name" value="S-adenosyl-L-methionine-dependent methyltransferases"/>
    <property type="match status" value="1"/>
</dbReference>
<dbReference type="Proteomes" id="UP000178892">
    <property type="component" value="Unassembled WGS sequence"/>
</dbReference>
<reference evidence="2 3" key="1">
    <citation type="journal article" date="2016" name="Nat. Commun.">
        <title>Thousands of microbial genomes shed light on interconnected biogeochemical processes in an aquifer system.</title>
        <authorList>
            <person name="Anantharaman K."/>
            <person name="Brown C.T."/>
            <person name="Hug L.A."/>
            <person name="Sharon I."/>
            <person name="Castelle C.J."/>
            <person name="Probst A.J."/>
            <person name="Thomas B.C."/>
            <person name="Singh A."/>
            <person name="Wilkins M.J."/>
            <person name="Karaoz U."/>
            <person name="Brodie E.L."/>
            <person name="Williams K.H."/>
            <person name="Hubbard S.S."/>
            <person name="Banfield J.F."/>
        </authorList>
    </citation>
    <scope>NUCLEOTIDE SEQUENCE [LARGE SCALE GENOMIC DNA]</scope>
</reference>
<organism evidence="2 3">
    <name type="scientific">Candidatus Doudnabacteria bacterium RIFCSPHIGHO2_01_FULL_46_24</name>
    <dbReference type="NCBI Taxonomy" id="1817825"/>
    <lineage>
        <taxon>Bacteria</taxon>
        <taxon>Candidatus Doudnaibacteriota</taxon>
    </lineage>
</organism>
<dbReference type="STRING" id="1817825.A2720_00235"/>
<dbReference type="CDD" id="cd02440">
    <property type="entry name" value="AdoMet_MTases"/>
    <property type="match status" value="1"/>
</dbReference>
<dbReference type="AlphaFoldDB" id="A0A1F5NVV8"/>
<feature type="region of interest" description="Disordered" evidence="1">
    <location>
        <begin position="1"/>
        <end position="38"/>
    </location>
</feature>
<evidence type="ECO:0000313" key="3">
    <source>
        <dbReference type="Proteomes" id="UP000178892"/>
    </source>
</evidence>
<evidence type="ECO:0008006" key="4">
    <source>
        <dbReference type="Google" id="ProtNLM"/>
    </source>
</evidence>
<proteinExistence type="predicted"/>